<dbReference type="OrthoDB" id="3266532at2759"/>
<name>A0A067LUC8_BOTB1</name>
<dbReference type="EMBL" id="KL198120">
    <property type="protein sequence ID" value="KDQ06903.1"/>
    <property type="molecule type" value="Genomic_DNA"/>
</dbReference>
<feature type="region of interest" description="Disordered" evidence="1">
    <location>
        <begin position="1"/>
        <end position="36"/>
    </location>
</feature>
<dbReference type="Proteomes" id="UP000027195">
    <property type="component" value="Unassembled WGS sequence"/>
</dbReference>
<evidence type="ECO:0000313" key="2">
    <source>
        <dbReference type="EMBL" id="KDQ06903.1"/>
    </source>
</evidence>
<sequence>MDNSRPPSRAAARPSDLPSYPLRRTPTLSSNFSQPMPGRTMGRLFKALGTRLEDLLPSGTDKGPAPVPIIQDTYATLSEIAEHSANFDSYIRERLLKSSMDTLRMAQGRWNAEYGQRLTPAVNCFLGQLKDIRSLFEEVEKKLLILHDLSTMFNILATTQLSPETKDLDGLYQSILQTILSQSAQDTPEVQGVLELYASLSLKKPLSFSGVQLLLENHDQVVKCAKRHLRPLVQSGDSITAQDIHPSFPAFLVRRFSGSLSHGLPDPTGLAIACFQLMNAQLKQNICGLADDATLNKDIPAGVIARHISDGLQYAVCHGMDHLLDVQASGPSPILLEAVCTFVDQHLLHWIEALSLSGGLKIGNKLLQVSSWLEVKCQSTKKTPKRSTS</sequence>
<proteinExistence type="predicted"/>
<reference evidence="3" key="1">
    <citation type="journal article" date="2014" name="Proc. Natl. Acad. Sci. U.S.A.">
        <title>Extensive sampling of basidiomycete genomes demonstrates inadequacy of the white-rot/brown-rot paradigm for wood decay fungi.</title>
        <authorList>
            <person name="Riley R."/>
            <person name="Salamov A.A."/>
            <person name="Brown D.W."/>
            <person name="Nagy L.G."/>
            <person name="Floudas D."/>
            <person name="Held B.W."/>
            <person name="Levasseur A."/>
            <person name="Lombard V."/>
            <person name="Morin E."/>
            <person name="Otillar R."/>
            <person name="Lindquist E.A."/>
            <person name="Sun H."/>
            <person name="LaButti K.M."/>
            <person name="Schmutz J."/>
            <person name="Jabbour D."/>
            <person name="Luo H."/>
            <person name="Baker S.E."/>
            <person name="Pisabarro A.G."/>
            <person name="Walton J.D."/>
            <person name="Blanchette R.A."/>
            <person name="Henrissat B."/>
            <person name="Martin F."/>
            <person name="Cullen D."/>
            <person name="Hibbett D.S."/>
            <person name="Grigoriev I.V."/>
        </authorList>
    </citation>
    <scope>NUCLEOTIDE SEQUENCE [LARGE SCALE GENOMIC DNA]</scope>
    <source>
        <strain evidence="3">FD-172 SS1</strain>
    </source>
</reference>
<evidence type="ECO:0000313" key="3">
    <source>
        <dbReference type="Proteomes" id="UP000027195"/>
    </source>
</evidence>
<evidence type="ECO:0000256" key="1">
    <source>
        <dbReference type="SAM" id="MobiDB-lite"/>
    </source>
</evidence>
<dbReference type="AlphaFoldDB" id="A0A067LUC8"/>
<keyword evidence="3" id="KW-1185">Reference proteome</keyword>
<dbReference type="STRING" id="930990.A0A067LUC8"/>
<dbReference type="InParanoid" id="A0A067LUC8"/>
<gene>
    <name evidence="2" type="ORF">BOTBODRAFT_192776</name>
</gene>
<feature type="compositionally biased region" description="Low complexity" evidence="1">
    <location>
        <begin position="1"/>
        <end position="15"/>
    </location>
</feature>
<organism evidence="2 3">
    <name type="scientific">Botryobasidium botryosum (strain FD-172 SS1)</name>
    <dbReference type="NCBI Taxonomy" id="930990"/>
    <lineage>
        <taxon>Eukaryota</taxon>
        <taxon>Fungi</taxon>
        <taxon>Dikarya</taxon>
        <taxon>Basidiomycota</taxon>
        <taxon>Agaricomycotina</taxon>
        <taxon>Agaricomycetes</taxon>
        <taxon>Cantharellales</taxon>
        <taxon>Botryobasidiaceae</taxon>
        <taxon>Botryobasidium</taxon>
    </lineage>
</organism>
<protein>
    <submittedName>
        <fullName evidence="2">Uncharacterized protein</fullName>
    </submittedName>
</protein>
<dbReference type="HOGENOM" id="CLU_709775_0_0_1"/>
<accession>A0A067LUC8</accession>